<accession>A0A6V8LLX7</accession>
<dbReference type="EMBL" id="BLPG01000001">
    <property type="protein sequence ID" value="GFJ93635.1"/>
    <property type="molecule type" value="Genomic_DNA"/>
</dbReference>
<comment type="caution">
    <text evidence="2">The sequence shown here is derived from an EMBL/GenBank/DDBJ whole genome shotgun (WGS) entry which is preliminary data.</text>
</comment>
<evidence type="ECO:0000313" key="3">
    <source>
        <dbReference type="Proteomes" id="UP000482960"/>
    </source>
</evidence>
<reference evidence="2 3" key="2">
    <citation type="submission" date="2020-03" db="EMBL/GenBank/DDBJ databases">
        <authorList>
            <person name="Ichikawa N."/>
            <person name="Kimura A."/>
            <person name="Kitahashi Y."/>
            <person name="Uohara A."/>
        </authorList>
    </citation>
    <scope>NUCLEOTIDE SEQUENCE [LARGE SCALE GENOMIC DNA]</scope>
    <source>
        <strain evidence="2 3">NBRC 108638</strain>
    </source>
</reference>
<organism evidence="2 3">
    <name type="scientific">Phytohabitans rumicis</name>
    <dbReference type="NCBI Taxonomy" id="1076125"/>
    <lineage>
        <taxon>Bacteria</taxon>
        <taxon>Bacillati</taxon>
        <taxon>Actinomycetota</taxon>
        <taxon>Actinomycetes</taxon>
        <taxon>Micromonosporales</taxon>
        <taxon>Micromonosporaceae</taxon>
    </lineage>
</organism>
<sequence>MIRQKLTDARNSLAMLAALGLIGAVLAGVTTLASASGPSNSRPTAGQAVSTVPDTQRGAGAVSPPTTTTAPAFGIASASGCTWAPNGYVCGGVRGSGLKVREAYVVRGKRGTDFICDYRGRVTVTHNGRVIYSKWSSRHRGCTPLRAHFTFHINRSFPHKSRLCDTFYERGVRQGTVCFTIKR</sequence>
<protein>
    <submittedName>
        <fullName evidence="2">Uncharacterized protein</fullName>
    </submittedName>
</protein>
<gene>
    <name evidence="2" type="ORF">Prum_072770</name>
</gene>
<feature type="compositionally biased region" description="Polar residues" evidence="1">
    <location>
        <begin position="35"/>
        <end position="54"/>
    </location>
</feature>
<reference evidence="2 3" key="1">
    <citation type="submission" date="2020-03" db="EMBL/GenBank/DDBJ databases">
        <title>Whole genome shotgun sequence of Phytohabitans rumicis NBRC 108638.</title>
        <authorList>
            <person name="Komaki H."/>
            <person name="Tamura T."/>
        </authorList>
    </citation>
    <scope>NUCLEOTIDE SEQUENCE [LARGE SCALE GENOMIC DNA]</scope>
    <source>
        <strain evidence="2 3">NBRC 108638</strain>
    </source>
</reference>
<dbReference type="AlphaFoldDB" id="A0A6V8LLX7"/>
<evidence type="ECO:0000313" key="2">
    <source>
        <dbReference type="EMBL" id="GFJ93635.1"/>
    </source>
</evidence>
<keyword evidence="3" id="KW-1185">Reference proteome</keyword>
<name>A0A6V8LLX7_9ACTN</name>
<feature type="region of interest" description="Disordered" evidence="1">
    <location>
        <begin position="35"/>
        <end position="66"/>
    </location>
</feature>
<dbReference type="RefSeq" id="WP_173080336.1">
    <property type="nucleotide sequence ID" value="NZ_BAABJB010000001.1"/>
</dbReference>
<proteinExistence type="predicted"/>
<dbReference type="Proteomes" id="UP000482960">
    <property type="component" value="Unassembled WGS sequence"/>
</dbReference>
<evidence type="ECO:0000256" key="1">
    <source>
        <dbReference type="SAM" id="MobiDB-lite"/>
    </source>
</evidence>